<dbReference type="InterPro" id="IPR016181">
    <property type="entry name" value="Acyl_CoA_acyltransferase"/>
</dbReference>
<name>A0ABU8C746_9GAMM</name>
<dbReference type="SUPFAM" id="SSF55729">
    <property type="entry name" value="Acyl-CoA N-acyltransferases (Nat)"/>
    <property type="match status" value="1"/>
</dbReference>
<gene>
    <name evidence="2" type="ORF">MN202_10975</name>
</gene>
<reference evidence="2 3" key="1">
    <citation type="journal article" date="2023" name="Ecotoxicol. Environ. Saf.">
        <title>Mercury remediation potential of mercury-resistant strain Rheinheimera metallidurans sp. nov. isolated from a municipal waste dumping site.</title>
        <authorList>
            <person name="Yadav V."/>
            <person name="Manjhi A."/>
            <person name="Vadakedath N."/>
        </authorList>
    </citation>
    <scope>NUCLEOTIDE SEQUENCE [LARGE SCALE GENOMIC DNA]</scope>
    <source>
        <strain evidence="2 3">E-49</strain>
    </source>
</reference>
<accession>A0ABU8C746</accession>
<dbReference type="Gene3D" id="3.40.630.30">
    <property type="match status" value="1"/>
</dbReference>
<dbReference type="EMBL" id="JALAAR010000008">
    <property type="protein sequence ID" value="MEH8017760.1"/>
    <property type="molecule type" value="Genomic_DNA"/>
</dbReference>
<keyword evidence="3" id="KW-1185">Reference proteome</keyword>
<comment type="caution">
    <text evidence="2">The sequence shown here is derived from an EMBL/GenBank/DDBJ whole genome shotgun (WGS) entry which is preliminary data.</text>
</comment>
<dbReference type="Proteomes" id="UP001375382">
    <property type="component" value="Unassembled WGS sequence"/>
</dbReference>
<proteinExistence type="predicted"/>
<organism evidence="2 3">
    <name type="scientific">Rheinheimera muenzenbergensis</name>
    <dbReference type="NCBI Taxonomy" id="1193628"/>
    <lineage>
        <taxon>Bacteria</taxon>
        <taxon>Pseudomonadati</taxon>
        <taxon>Pseudomonadota</taxon>
        <taxon>Gammaproteobacteria</taxon>
        <taxon>Chromatiales</taxon>
        <taxon>Chromatiaceae</taxon>
        <taxon>Rheinheimera</taxon>
    </lineage>
</organism>
<evidence type="ECO:0000313" key="2">
    <source>
        <dbReference type="EMBL" id="MEH8017760.1"/>
    </source>
</evidence>
<dbReference type="PROSITE" id="PS51186">
    <property type="entry name" value="GNAT"/>
    <property type="match status" value="1"/>
</dbReference>
<dbReference type="RefSeq" id="WP_335736171.1">
    <property type="nucleotide sequence ID" value="NZ_JALAAR010000008.1"/>
</dbReference>
<evidence type="ECO:0000313" key="3">
    <source>
        <dbReference type="Proteomes" id="UP001375382"/>
    </source>
</evidence>
<evidence type="ECO:0000259" key="1">
    <source>
        <dbReference type="PROSITE" id="PS51186"/>
    </source>
</evidence>
<sequence>MQLLPLSENDFPAVISLANQVHGDNYLDTDRLQQMYQQGIKQQLNASFVAVDASGAVVGYRLSFAPGQWQLDQWCSTALWSVPVEQMAYFKSVAVAASMRGKGVASALLKASAQVLAQQGARAGLAHIWRESPGNAAERYFSFAGARLLKVHPQRWRHLSVTAGYICPLCGSLCNCSAAEMELSFKALADV</sequence>
<dbReference type="InterPro" id="IPR000182">
    <property type="entry name" value="GNAT_dom"/>
</dbReference>
<dbReference type="CDD" id="cd04301">
    <property type="entry name" value="NAT_SF"/>
    <property type="match status" value="1"/>
</dbReference>
<protein>
    <submittedName>
        <fullName evidence="2">GNAT family N-acetyltransferase</fullName>
    </submittedName>
</protein>
<dbReference type="Pfam" id="PF00583">
    <property type="entry name" value="Acetyltransf_1"/>
    <property type="match status" value="1"/>
</dbReference>
<feature type="domain" description="N-acetyltransferase" evidence="1">
    <location>
        <begin position="1"/>
        <end position="170"/>
    </location>
</feature>